<evidence type="ECO:0008006" key="3">
    <source>
        <dbReference type="Google" id="ProtNLM"/>
    </source>
</evidence>
<protein>
    <recommendedName>
        <fullName evidence="3">DUF1476 domain-containing protein</fullName>
    </recommendedName>
</protein>
<accession>A0ABU0HMZ3</accession>
<dbReference type="PIRSF" id="PIRSF031780">
    <property type="entry name" value="UCP031780"/>
    <property type="match status" value="1"/>
</dbReference>
<evidence type="ECO:0000313" key="1">
    <source>
        <dbReference type="EMBL" id="MDQ0443686.1"/>
    </source>
</evidence>
<reference evidence="1 2" key="1">
    <citation type="submission" date="2023-07" db="EMBL/GenBank/DDBJ databases">
        <title>Genomic Encyclopedia of Type Strains, Phase IV (KMG-IV): sequencing the most valuable type-strain genomes for metagenomic binning, comparative biology and taxonomic classification.</title>
        <authorList>
            <person name="Goeker M."/>
        </authorList>
    </citation>
    <scope>NUCLEOTIDE SEQUENCE [LARGE SCALE GENOMIC DNA]</scope>
    <source>
        <strain evidence="1 2">DSM 19562</strain>
    </source>
</reference>
<dbReference type="RefSeq" id="WP_238252544.1">
    <property type="nucleotide sequence ID" value="NZ_BPQX01000055.1"/>
</dbReference>
<dbReference type="EMBL" id="JAUSVV010000007">
    <property type="protein sequence ID" value="MDQ0443686.1"/>
    <property type="molecule type" value="Genomic_DNA"/>
</dbReference>
<sequence>MTTFDERERAFERRFAQEEEHRFHARNRRNRLLAIWASERMTLAGQAAEGYVTSFTECAVVTDDDTLVERLRSDLRTAGIEATPASLRGEMERCAMLARYERRFADAPNQGSTV</sequence>
<evidence type="ECO:0000313" key="2">
    <source>
        <dbReference type="Proteomes" id="UP001236369"/>
    </source>
</evidence>
<proteinExistence type="predicted"/>
<dbReference type="InterPro" id="IPR038293">
    <property type="entry name" value="ATPase_inh_sub_z_sf"/>
</dbReference>
<comment type="caution">
    <text evidence="1">The sequence shown here is derived from an EMBL/GenBank/DDBJ whole genome shotgun (WGS) entry which is preliminary data.</text>
</comment>
<dbReference type="Gene3D" id="1.10.790.20">
    <property type="entry name" value="Domain of unknown function DUF1476"/>
    <property type="match status" value="1"/>
</dbReference>
<name>A0ABU0HMZ3_9HYPH</name>
<dbReference type="Proteomes" id="UP001236369">
    <property type="component" value="Unassembled WGS sequence"/>
</dbReference>
<dbReference type="Pfam" id="PF07345">
    <property type="entry name" value="ATPaseInh_sub_z"/>
    <property type="match status" value="1"/>
</dbReference>
<keyword evidence="2" id="KW-1185">Reference proteome</keyword>
<organism evidence="1 2">
    <name type="scientific">Methylobacterium persicinum</name>
    <dbReference type="NCBI Taxonomy" id="374426"/>
    <lineage>
        <taxon>Bacteria</taxon>
        <taxon>Pseudomonadati</taxon>
        <taxon>Pseudomonadota</taxon>
        <taxon>Alphaproteobacteria</taxon>
        <taxon>Hyphomicrobiales</taxon>
        <taxon>Methylobacteriaceae</taxon>
        <taxon>Methylobacterium</taxon>
    </lineage>
</organism>
<gene>
    <name evidence="1" type="ORF">QO016_003191</name>
</gene>
<dbReference type="InterPro" id="IPR009945">
    <property type="entry name" value="ATPase_inh_sub_z"/>
</dbReference>